<name>A0A2S0WNE2_9ACTN</name>
<evidence type="ECO:0000256" key="4">
    <source>
        <dbReference type="ARBA" id="ARBA00022840"/>
    </source>
</evidence>
<dbReference type="InterPro" id="IPR003593">
    <property type="entry name" value="AAA+_ATPase"/>
</dbReference>
<dbReference type="Gene3D" id="1.20.1560.10">
    <property type="entry name" value="ABC transporter type 1, transmembrane domain"/>
    <property type="match status" value="1"/>
</dbReference>
<dbReference type="GO" id="GO:0005886">
    <property type="term" value="C:plasma membrane"/>
    <property type="evidence" value="ECO:0007669"/>
    <property type="project" value="UniProtKB-SubCell"/>
</dbReference>
<dbReference type="InterPro" id="IPR039421">
    <property type="entry name" value="Type_1_exporter"/>
</dbReference>
<dbReference type="CDD" id="cd18584">
    <property type="entry name" value="ABC_6TM_AarD_CydD"/>
    <property type="match status" value="1"/>
</dbReference>
<keyword evidence="3" id="KW-0547">Nucleotide-binding</keyword>
<reference evidence="11" key="1">
    <citation type="submission" date="2018-01" db="EMBL/GenBank/DDBJ databases">
        <authorList>
            <person name="Li J."/>
        </authorList>
    </citation>
    <scope>NUCLEOTIDE SEQUENCE [LARGE SCALE GENOMIC DNA]</scope>
    <source>
        <strain evidence="11">592</strain>
    </source>
</reference>
<protein>
    <submittedName>
        <fullName evidence="10">Thiol reductant ABC exporter subunit CydD</fullName>
    </submittedName>
</protein>
<dbReference type="PROSITE" id="PS50929">
    <property type="entry name" value="ABC_TM1F"/>
    <property type="match status" value="1"/>
</dbReference>
<dbReference type="SUPFAM" id="SSF90123">
    <property type="entry name" value="ABC transporter transmembrane region"/>
    <property type="match status" value="1"/>
</dbReference>
<dbReference type="EMBL" id="CP026952">
    <property type="protein sequence ID" value="AWB92822.1"/>
    <property type="molecule type" value="Genomic_DNA"/>
</dbReference>
<dbReference type="PANTHER" id="PTHR24221">
    <property type="entry name" value="ATP-BINDING CASSETTE SUB-FAMILY B"/>
    <property type="match status" value="1"/>
</dbReference>
<gene>
    <name evidence="10" type="primary">cydD</name>
    <name evidence="10" type="ORF">C3E78_11760</name>
</gene>
<evidence type="ECO:0000313" key="10">
    <source>
        <dbReference type="EMBL" id="AWB92822.1"/>
    </source>
</evidence>
<feature type="transmembrane region" description="Helical" evidence="7">
    <location>
        <begin position="157"/>
        <end position="179"/>
    </location>
</feature>
<evidence type="ECO:0000256" key="6">
    <source>
        <dbReference type="ARBA" id="ARBA00023136"/>
    </source>
</evidence>
<keyword evidence="6 7" id="KW-0472">Membrane</keyword>
<evidence type="ECO:0000256" key="3">
    <source>
        <dbReference type="ARBA" id="ARBA00022741"/>
    </source>
</evidence>
<keyword evidence="4" id="KW-0067">ATP-binding</keyword>
<organism evidence="10 11">
    <name type="scientific">Aeromicrobium chenweiae</name>
    <dbReference type="NCBI Taxonomy" id="2079793"/>
    <lineage>
        <taxon>Bacteria</taxon>
        <taxon>Bacillati</taxon>
        <taxon>Actinomycetota</taxon>
        <taxon>Actinomycetes</taxon>
        <taxon>Propionibacteriales</taxon>
        <taxon>Nocardioidaceae</taxon>
        <taxon>Aeromicrobium</taxon>
    </lineage>
</organism>
<dbReference type="InterPro" id="IPR036640">
    <property type="entry name" value="ABC1_TM_sf"/>
</dbReference>
<dbReference type="PROSITE" id="PS50893">
    <property type="entry name" value="ABC_TRANSPORTER_2"/>
    <property type="match status" value="1"/>
</dbReference>
<evidence type="ECO:0000259" key="8">
    <source>
        <dbReference type="PROSITE" id="PS50893"/>
    </source>
</evidence>
<dbReference type="GO" id="GO:0042883">
    <property type="term" value="P:cysteine transport"/>
    <property type="evidence" value="ECO:0007669"/>
    <property type="project" value="InterPro"/>
</dbReference>
<dbReference type="SMART" id="SM00382">
    <property type="entry name" value="AAA"/>
    <property type="match status" value="1"/>
</dbReference>
<keyword evidence="2 7" id="KW-0812">Transmembrane</keyword>
<dbReference type="GO" id="GO:0140359">
    <property type="term" value="F:ABC-type transporter activity"/>
    <property type="evidence" value="ECO:0007669"/>
    <property type="project" value="InterPro"/>
</dbReference>
<dbReference type="AlphaFoldDB" id="A0A2S0WNE2"/>
<feature type="transmembrane region" description="Helical" evidence="7">
    <location>
        <begin position="236"/>
        <end position="264"/>
    </location>
</feature>
<dbReference type="SUPFAM" id="SSF52540">
    <property type="entry name" value="P-loop containing nucleoside triphosphate hydrolases"/>
    <property type="match status" value="1"/>
</dbReference>
<dbReference type="GO" id="GO:0005524">
    <property type="term" value="F:ATP binding"/>
    <property type="evidence" value="ECO:0007669"/>
    <property type="project" value="UniProtKB-KW"/>
</dbReference>
<comment type="subcellular location">
    <subcellularLocation>
        <location evidence="1">Cell membrane</location>
        <topology evidence="1">Multi-pass membrane protein</topology>
    </subcellularLocation>
</comment>
<evidence type="ECO:0000256" key="5">
    <source>
        <dbReference type="ARBA" id="ARBA00022989"/>
    </source>
</evidence>
<evidence type="ECO:0000256" key="2">
    <source>
        <dbReference type="ARBA" id="ARBA00022692"/>
    </source>
</evidence>
<dbReference type="NCBIfam" id="TIGR02857">
    <property type="entry name" value="CydD"/>
    <property type="match status" value="1"/>
</dbReference>
<feature type="transmembrane region" description="Helical" evidence="7">
    <location>
        <begin position="133"/>
        <end position="151"/>
    </location>
</feature>
<dbReference type="InterPro" id="IPR017871">
    <property type="entry name" value="ABC_transporter-like_CS"/>
</dbReference>
<feature type="domain" description="ABC transmembrane type-1" evidence="9">
    <location>
        <begin position="23"/>
        <end position="299"/>
    </location>
</feature>
<evidence type="ECO:0000313" key="11">
    <source>
        <dbReference type="Proteomes" id="UP000244384"/>
    </source>
</evidence>
<keyword evidence="11" id="KW-1185">Reference proteome</keyword>
<dbReference type="Gene3D" id="3.40.50.300">
    <property type="entry name" value="P-loop containing nucleotide triphosphate hydrolases"/>
    <property type="match status" value="1"/>
</dbReference>
<feature type="domain" description="ABC transporter" evidence="8">
    <location>
        <begin position="330"/>
        <end position="541"/>
    </location>
</feature>
<dbReference type="PANTHER" id="PTHR24221:SF590">
    <property type="entry name" value="COMPONENT LINKED WITH THE ASSEMBLY OF CYTOCHROME' TRANSPORT TRANSMEMBRANE ATP-BINDING PROTEIN ABC TRANSPORTER CYDD-RELATED"/>
    <property type="match status" value="1"/>
</dbReference>
<evidence type="ECO:0000256" key="1">
    <source>
        <dbReference type="ARBA" id="ARBA00004651"/>
    </source>
</evidence>
<dbReference type="InterPro" id="IPR014216">
    <property type="entry name" value="ABC_transptr_CydD"/>
</dbReference>
<dbReference type="InterPro" id="IPR003439">
    <property type="entry name" value="ABC_transporter-like_ATP-bd"/>
</dbReference>
<dbReference type="KEGG" id="aez:C3E78_11760"/>
<dbReference type="Pfam" id="PF00005">
    <property type="entry name" value="ABC_tran"/>
    <property type="match status" value="1"/>
</dbReference>
<dbReference type="PROSITE" id="PS00211">
    <property type="entry name" value="ABC_TRANSPORTER_1"/>
    <property type="match status" value="1"/>
</dbReference>
<dbReference type="InterPro" id="IPR027417">
    <property type="entry name" value="P-loop_NTPase"/>
</dbReference>
<dbReference type="Pfam" id="PF00664">
    <property type="entry name" value="ABC_membrane"/>
    <property type="match status" value="1"/>
</dbReference>
<keyword evidence="5 7" id="KW-1133">Transmembrane helix</keyword>
<dbReference type="CDD" id="cd03228">
    <property type="entry name" value="ABCC_MRP_Like"/>
    <property type="match status" value="1"/>
</dbReference>
<dbReference type="InterPro" id="IPR011527">
    <property type="entry name" value="ABC1_TM_dom"/>
</dbReference>
<proteinExistence type="predicted"/>
<evidence type="ECO:0000259" key="9">
    <source>
        <dbReference type="PROSITE" id="PS50929"/>
    </source>
</evidence>
<feature type="transmembrane region" description="Helical" evidence="7">
    <location>
        <begin position="56"/>
        <end position="73"/>
    </location>
</feature>
<evidence type="ECO:0000256" key="7">
    <source>
        <dbReference type="SAM" id="Phobius"/>
    </source>
</evidence>
<dbReference type="Proteomes" id="UP000244384">
    <property type="component" value="Chromosome"/>
</dbReference>
<accession>A0A2S0WNE2</accession>
<dbReference type="GO" id="GO:0016887">
    <property type="term" value="F:ATP hydrolysis activity"/>
    <property type="evidence" value="ECO:0007669"/>
    <property type="project" value="InterPro"/>
</dbReference>
<sequence length="541" mass="57739">MTAMRPLDPRLVRRSRGVRRLLAVSVALGLATAGLVIAVAYVVAQVVAQRFDGEPVAALVTAVAVGLAARAAVTWCHTAVSARAAASVKAELRGEVVDDLLDPRRLGPRPNSSRVVALLGPGLDAFDGYVGRFLPQVVLTALVPPLVLLAVARADLLSAIVLAVTLPLIIVFMVLVGMLTKDRIDRRWQALERLGRHFADVLDGLTVLKVFGRRQEKGLREVGERHRRETVRALRLAFLSSLVLELFSTLAVALVAVSVGLRVVEGDLELGPALFVLLLAPEAFAPVKRLGAMFHDSTEGAEATAELLGLLDHDRHEGAAPAPDLRAAEIVLDGVVVRRAGRSAPSLELAHTRVRPGEFVAVTGPSGCGKSTLLSLLMAFDRPTTGYVLVDDVDLSSIDPVAWRRQIAWVPQVPGLVPGTIEDNVRLGDDESGRDDVSAALRDAGAADLPLDRVIDESGDDVSAGERRRIAVARAVLRVRRGDARLVLLDEPTAGLDASREAAVLATLRSLDVTVLVVAHRPETIAAADRELRLTSRMVLA</sequence>
<feature type="transmembrane region" description="Helical" evidence="7">
    <location>
        <begin position="21"/>
        <end position="44"/>
    </location>
</feature>